<gene>
    <name evidence="2" type="ORF">MICPUN_76178</name>
</gene>
<feature type="non-terminal residue" evidence="2">
    <location>
        <position position="1"/>
    </location>
</feature>
<protein>
    <submittedName>
        <fullName evidence="2">ATP-binding cassette superfamily</fullName>
    </submittedName>
</protein>
<accession>C1E820</accession>
<dbReference type="PANTHER" id="PTHR42860:SF1">
    <property type="entry name" value="VITAMIN B12-BINDING PROTEIN"/>
    <property type="match status" value="1"/>
</dbReference>
<dbReference type="OrthoDB" id="274765at2759"/>
<dbReference type="Proteomes" id="UP000002009">
    <property type="component" value="Chromosome 6"/>
</dbReference>
<keyword evidence="3" id="KW-1185">Reference proteome</keyword>
<evidence type="ECO:0000313" key="3">
    <source>
        <dbReference type="Proteomes" id="UP000002009"/>
    </source>
</evidence>
<dbReference type="KEGG" id="mis:MICPUN_76178"/>
<dbReference type="PANTHER" id="PTHR42860">
    <property type="entry name" value="VITAMIN B12-BINDING PROTEIN"/>
    <property type="match status" value="1"/>
</dbReference>
<dbReference type="InterPro" id="IPR051030">
    <property type="entry name" value="Vitamin_B12-ABC_binding"/>
</dbReference>
<dbReference type="OMA" id="HEMICQA"/>
<dbReference type="EMBL" id="CP001327">
    <property type="protein sequence ID" value="ACO64077.1"/>
    <property type="molecule type" value="Genomic_DNA"/>
</dbReference>
<organism evidence="2 3">
    <name type="scientific">Micromonas commoda (strain RCC299 / NOUM17 / CCMP2709)</name>
    <name type="common">Picoplanktonic green alga</name>
    <dbReference type="NCBI Taxonomy" id="296587"/>
    <lineage>
        <taxon>Eukaryota</taxon>
        <taxon>Viridiplantae</taxon>
        <taxon>Chlorophyta</taxon>
        <taxon>Mamiellophyceae</taxon>
        <taxon>Mamiellales</taxon>
        <taxon>Mamiellaceae</taxon>
        <taxon>Micromonas</taxon>
    </lineage>
</organism>
<dbReference type="PROSITE" id="PS50983">
    <property type="entry name" value="FE_B12_PBP"/>
    <property type="match status" value="1"/>
</dbReference>
<evidence type="ECO:0000259" key="1">
    <source>
        <dbReference type="PROSITE" id="PS50983"/>
    </source>
</evidence>
<keyword evidence="2" id="KW-0547">Nucleotide-binding</keyword>
<dbReference type="GO" id="GO:0005524">
    <property type="term" value="F:ATP binding"/>
    <property type="evidence" value="ECO:0007669"/>
    <property type="project" value="UniProtKB-KW"/>
</dbReference>
<sequence>NTGVLAMDPQRLSEVLDVIVQVGTATGEEDAAIALVGSLRARLRAVTAAVAPAKRRPKVLSLEGLRPLAVGGHWLPEMKHLAGGVDELQEPGAPAAGLRWEQVLGYAPEVLILAPCVSPTPEDTLDELDRLASQPGFWALPAVRSREVYVVHHVLFSRAGPRLVNGVELLAKILHPEL</sequence>
<dbReference type="AlphaFoldDB" id="C1E820"/>
<evidence type="ECO:0000313" key="2">
    <source>
        <dbReference type="EMBL" id="ACO64077.1"/>
    </source>
</evidence>
<dbReference type="GeneID" id="8244107"/>
<feature type="non-terminal residue" evidence="2">
    <location>
        <position position="178"/>
    </location>
</feature>
<dbReference type="Pfam" id="PF01497">
    <property type="entry name" value="Peripla_BP_2"/>
    <property type="match status" value="1"/>
</dbReference>
<dbReference type="eggNOG" id="ENOG502ST64">
    <property type="taxonomic scope" value="Eukaryota"/>
</dbReference>
<dbReference type="SUPFAM" id="SSF53807">
    <property type="entry name" value="Helical backbone' metal receptor"/>
    <property type="match status" value="1"/>
</dbReference>
<feature type="domain" description="Fe/B12 periplasmic-binding" evidence="1">
    <location>
        <begin position="1"/>
        <end position="178"/>
    </location>
</feature>
<dbReference type="Gene3D" id="3.40.50.1980">
    <property type="entry name" value="Nitrogenase molybdenum iron protein domain"/>
    <property type="match status" value="1"/>
</dbReference>
<dbReference type="InParanoid" id="C1E820"/>
<dbReference type="InterPro" id="IPR002491">
    <property type="entry name" value="ABC_transptr_periplasmic_BD"/>
</dbReference>
<name>C1E820_MICCC</name>
<keyword evidence="2" id="KW-0067">ATP-binding</keyword>
<proteinExistence type="predicted"/>
<reference evidence="2 3" key="1">
    <citation type="journal article" date="2009" name="Science">
        <title>Green evolution and dynamic adaptations revealed by genomes of the marine picoeukaryotes Micromonas.</title>
        <authorList>
            <person name="Worden A.Z."/>
            <person name="Lee J.H."/>
            <person name="Mock T."/>
            <person name="Rouze P."/>
            <person name="Simmons M.P."/>
            <person name="Aerts A.L."/>
            <person name="Allen A.E."/>
            <person name="Cuvelier M.L."/>
            <person name="Derelle E."/>
            <person name="Everett M.V."/>
            <person name="Foulon E."/>
            <person name="Grimwood J."/>
            <person name="Gundlach H."/>
            <person name="Henrissat B."/>
            <person name="Napoli C."/>
            <person name="McDonald S.M."/>
            <person name="Parker M.S."/>
            <person name="Rombauts S."/>
            <person name="Salamov A."/>
            <person name="Von Dassow P."/>
            <person name="Badger J.H."/>
            <person name="Coutinho P.M."/>
            <person name="Demir E."/>
            <person name="Dubchak I."/>
            <person name="Gentemann C."/>
            <person name="Eikrem W."/>
            <person name="Gready J.E."/>
            <person name="John U."/>
            <person name="Lanier W."/>
            <person name="Lindquist E.A."/>
            <person name="Lucas S."/>
            <person name="Mayer K.F."/>
            <person name="Moreau H."/>
            <person name="Not F."/>
            <person name="Otillar R."/>
            <person name="Panaud O."/>
            <person name="Pangilinan J."/>
            <person name="Paulsen I."/>
            <person name="Piegu B."/>
            <person name="Poliakov A."/>
            <person name="Robbens S."/>
            <person name="Schmutz J."/>
            <person name="Toulza E."/>
            <person name="Wyss T."/>
            <person name="Zelensky A."/>
            <person name="Zhou K."/>
            <person name="Armbrust E.V."/>
            <person name="Bhattacharya D."/>
            <person name="Goodenough U.W."/>
            <person name="Van de Peer Y."/>
            <person name="Grigoriev I.V."/>
        </authorList>
    </citation>
    <scope>NUCLEOTIDE SEQUENCE [LARGE SCALE GENOMIC DNA]</scope>
    <source>
        <strain evidence="3">RCC299 / NOUM17</strain>
    </source>
</reference>
<dbReference type="RefSeq" id="XP_002502819.1">
    <property type="nucleotide sequence ID" value="XM_002502773.1"/>
</dbReference>
<dbReference type="STRING" id="296587.C1E820"/>